<dbReference type="InterPro" id="IPR036291">
    <property type="entry name" value="NAD(P)-bd_dom_sf"/>
</dbReference>
<name>A0A1I0FTM8_9FIRM</name>
<dbReference type="Pfam" id="PF01370">
    <property type="entry name" value="Epimerase"/>
    <property type="match status" value="1"/>
</dbReference>
<evidence type="ECO:0000313" key="8">
    <source>
        <dbReference type="Proteomes" id="UP000199820"/>
    </source>
</evidence>
<dbReference type="PANTHER" id="PTHR43725">
    <property type="entry name" value="UDP-GLUCOSE 4-EPIMERASE"/>
    <property type="match status" value="1"/>
</dbReference>
<evidence type="ECO:0000256" key="2">
    <source>
        <dbReference type="ARBA" id="ARBA00007637"/>
    </source>
</evidence>
<reference evidence="7 8" key="1">
    <citation type="submission" date="2016-10" db="EMBL/GenBank/DDBJ databases">
        <authorList>
            <person name="de Groot N.N."/>
        </authorList>
    </citation>
    <scope>NUCLEOTIDE SEQUENCE [LARGE SCALE GENOMIC DNA]</scope>
    <source>
        <strain evidence="7 8">KH1P1</strain>
    </source>
</reference>
<sequence>MIAVVTGASGYLGFHLVSELLAAGHTVYAVCNRSRGFLDQIEDKCGLTVMEAEIPKLEEKMNGVVPDVFYHLAWQGALGEQRADASLQISNEILAIEAMKVCSRMGCPKIIFTGTVYEKLAEEMLAAHGFSGNSFYCIAKKHAHDMIRQLSKKLDLRCIWVQFCHPVGKFMNQNQLFPYAVNAFRNNQPAEFGSCRNYFDIVSVRYLSRGLRTLGEKDVPQKTYYIGSGRARILREYLQTAAEHFEYRLPIGFDIRPEDGLTLREEWLDSSEFERDTGMRCEESFEELLDAFADAGKGWN</sequence>
<accession>A0A1I0FTM8</accession>
<protein>
    <recommendedName>
        <fullName evidence="3">UDP-glucose 4-epimerase</fullName>
    </recommendedName>
    <alternativeName>
        <fullName evidence="5">Galactowaldenase</fullName>
    </alternativeName>
    <alternativeName>
        <fullName evidence="4">UDP-galactose 4-epimerase</fullName>
    </alternativeName>
</protein>
<dbReference type="AlphaFoldDB" id="A0A1I0FTM8"/>
<comment type="pathway">
    <text evidence="1">Carbohydrate metabolism; galactose metabolism.</text>
</comment>
<evidence type="ECO:0000259" key="6">
    <source>
        <dbReference type="Pfam" id="PF01370"/>
    </source>
</evidence>
<evidence type="ECO:0000313" key="7">
    <source>
        <dbReference type="EMBL" id="SET61875.1"/>
    </source>
</evidence>
<dbReference type="InterPro" id="IPR001509">
    <property type="entry name" value="Epimerase_deHydtase"/>
</dbReference>
<evidence type="ECO:0000256" key="5">
    <source>
        <dbReference type="ARBA" id="ARBA00033067"/>
    </source>
</evidence>
<dbReference type="RefSeq" id="WP_074649738.1">
    <property type="nucleotide sequence ID" value="NZ_FOIL01000028.1"/>
</dbReference>
<evidence type="ECO:0000256" key="4">
    <source>
        <dbReference type="ARBA" id="ARBA00031367"/>
    </source>
</evidence>
<comment type="similarity">
    <text evidence="2">Belongs to the NAD(P)-dependent epimerase/dehydratase family.</text>
</comment>
<proteinExistence type="inferred from homology"/>
<organism evidence="7 8">
    <name type="scientific">[Clostridium] aminophilum</name>
    <dbReference type="NCBI Taxonomy" id="1526"/>
    <lineage>
        <taxon>Bacteria</taxon>
        <taxon>Bacillati</taxon>
        <taxon>Bacillota</taxon>
        <taxon>Clostridia</taxon>
        <taxon>Lachnospirales</taxon>
        <taxon>Lachnospiraceae</taxon>
    </lineage>
</organism>
<dbReference type="Gene3D" id="3.40.50.720">
    <property type="entry name" value="NAD(P)-binding Rossmann-like Domain"/>
    <property type="match status" value="1"/>
</dbReference>
<feature type="domain" description="NAD-dependent epimerase/dehydratase" evidence="6">
    <location>
        <begin position="4"/>
        <end position="227"/>
    </location>
</feature>
<dbReference type="EMBL" id="FOIL01000028">
    <property type="protein sequence ID" value="SET61875.1"/>
    <property type="molecule type" value="Genomic_DNA"/>
</dbReference>
<dbReference type="SUPFAM" id="SSF51735">
    <property type="entry name" value="NAD(P)-binding Rossmann-fold domains"/>
    <property type="match status" value="1"/>
</dbReference>
<keyword evidence="8" id="KW-1185">Reference proteome</keyword>
<dbReference type="Proteomes" id="UP000199820">
    <property type="component" value="Unassembled WGS sequence"/>
</dbReference>
<gene>
    <name evidence="7" type="ORF">SAMN04487771_102815</name>
</gene>
<evidence type="ECO:0000256" key="1">
    <source>
        <dbReference type="ARBA" id="ARBA00004947"/>
    </source>
</evidence>
<evidence type="ECO:0000256" key="3">
    <source>
        <dbReference type="ARBA" id="ARBA00018569"/>
    </source>
</evidence>